<organism evidence="2 3">
    <name type="scientific">Ramularia collo-cygni</name>
    <dbReference type="NCBI Taxonomy" id="112498"/>
    <lineage>
        <taxon>Eukaryota</taxon>
        <taxon>Fungi</taxon>
        <taxon>Dikarya</taxon>
        <taxon>Ascomycota</taxon>
        <taxon>Pezizomycotina</taxon>
        <taxon>Dothideomycetes</taxon>
        <taxon>Dothideomycetidae</taxon>
        <taxon>Mycosphaerellales</taxon>
        <taxon>Mycosphaerellaceae</taxon>
        <taxon>Ramularia</taxon>
    </lineage>
</organism>
<gene>
    <name evidence="2" type="ORF">RCC_06531</name>
</gene>
<name>A0A2D3VIK8_9PEZI</name>
<evidence type="ECO:0000313" key="3">
    <source>
        <dbReference type="Proteomes" id="UP000225277"/>
    </source>
</evidence>
<dbReference type="Proteomes" id="UP000225277">
    <property type="component" value="Unassembled WGS sequence"/>
</dbReference>
<dbReference type="RefSeq" id="XP_023627562.1">
    <property type="nucleotide sequence ID" value="XM_023771794.1"/>
</dbReference>
<feature type="compositionally biased region" description="Basic and acidic residues" evidence="1">
    <location>
        <begin position="136"/>
        <end position="147"/>
    </location>
</feature>
<dbReference type="STRING" id="112498.A0A2D3VIK8"/>
<evidence type="ECO:0000313" key="2">
    <source>
        <dbReference type="EMBL" id="CZT20673.1"/>
    </source>
</evidence>
<feature type="compositionally biased region" description="Polar residues" evidence="1">
    <location>
        <begin position="253"/>
        <end position="266"/>
    </location>
</feature>
<keyword evidence="3" id="KW-1185">Reference proteome</keyword>
<sequence>MAAFMSAVPIPGTATDAQSVRPSIILTRYCQTKNCRNMLCSGTEDKLCEQCRDIIGSRAGGDTVRAAAEADDSLLQTGNLGLSNPQASFLSEATHDINWYSDRQSVGPAMLGAENDPYAAHLAMLDERQQNRARKLERETEEVDGRWRTRQSATALLGSSPPRVSRSRRPETDRGVAVAVDAYRPSGRYYLSEIDAYRPGRSSPAHAHRTSEIDRSYERGLRQVPKLDTLTSTALALRPPNKRKLQDEIARNEASNKSLANPSQSARCGKRQCNNMADIGKDRCKACYRAEGRHPEDERRRCASSNCTHCISDAIDGDLCRVCLDVELGERKRCNGLHCRIVLQKGDPDLLCLGCKRGTVPARYCKTQNCNALIPPSERGNHCKSHASAKQAPPKQAAKKTPIRSCSRPSCNNDIAANIPGKLCRVCLASHRETQFAKQQSMSNPLPVYQDYRHRMSYNDHPPRQFVGEPYQPQDRLYRQTFLDQSHQQNFQDQAYQQIFQTNRYQQGFQLNPMHDQYQRLMAPQLFQQQEPQFNPQPMLDQSHLTPQLSAQRYSHPSGRPQQIGPHVSHFPRQQLRQESVYRHDSPLAVPELAFDRPQLPKPSLDTTRSLSDISAPARHYRVTTMQRMLTAPCFGCLRDLGEQEASTHPQIYCIHLPSAIRQTVLLDYEQWKRICASGQQAEFDQSFSDVIKSERVEDGAAITVKRENEDGESLHPSSWPTVTEPRHSRDVSEQFVISGQHSNPYDTITNEPQSRMSQPAYPTETSGDPAVSVTSPSAAAASPHTNSDVAVGGLSKDWATDSIRELLELKAAAEPGTPLEVAVALQQELRNCLLLDVTKGDPQDGEPSAIGLLRVLDQRVETLRGGPADG</sequence>
<dbReference type="EMBL" id="FJUY01000009">
    <property type="protein sequence ID" value="CZT20673.1"/>
    <property type="molecule type" value="Genomic_DNA"/>
</dbReference>
<feature type="compositionally biased region" description="Low complexity" evidence="1">
    <location>
        <begin position="770"/>
        <end position="784"/>
    </location>
</feature>
<protein>
    <submittedName>
        <fullName evidence="2">Uncharacterized protein</fullName>
    </submittedName>
</protein>
<dbReference type="AlphaFoldDB" id="A0A2D3VIK8"/>
<feature type="region of interest" description="Disordered" evidence="1">
    <location>
        <begin position="241"/>
        <end position="269"/>
    </location>
</feature>
<proteinExistence type="predicted"/>
<feature type="region of interest" description="Disordered" evidence="1">
    <location>
        <begin position="703"/>
        <end position="790"/>
    </location>
</feature>
<reference evidence="2 3" key="1">
    <citation type="submission" date="2016-03" db="EMBL/GenBank/DDBJ databases">
        <authorList>
            <person name="Ploux O."/>
        </authorList>
    </citation>
    <scope>NUCLEOTIDE SEQUENCE [LARGE SCALE GENOMIC DNA]</scope>
    <source>
        <strain evidence="2 3">URUG2</strain>
    </source>
</reference>
<feature type="compositionally biased region" description="Polar residues" evidence="1">
    <location>
        <begin position="736"/>
        <end position="758"/>
    </location>
</feature>
<accession>A0A2D3VIK8</accession>
<dbReference type="GeneID" id="35601666"/>
<evidence type="ECO:0000256" key="1">
    <source>
        <dbReference type="SAM" id="MobiDB-lite"/>
    </source>
</evidence>
<feature type="region of interest" description="Disordered" evidence="1">
    <location>
        <begin position="136"/>
        <end position="174"/>
    </location>
</feature>